<dbReference type="PANTHER" id="PTHR31263">
    <property type="entry name" value="CELLULASE FAMILY PROTEIN (AFU_ORTHOLOGUE AFUA_5G14560)"/>
    <property type="match status" value="1"/>
</dbReference>
<sequence>MIVQHTRETRKHNFIQAMTRKEPKHMFCFLPFFCFSFIAQHTVPNMAYPLSTSSRWIVDENGQRVKLACVNWPSHLQPVVAEGLSKQPVDVVAKKIVEMGFNCVRLTWALDLMTNETLANNVTVRQSFQSLGLKDDIVGFQTNNPSIIDISLIEAFKMVVTTLGDNDVMVILDNHLTKPGWCCANNDGNGFFGDKFFDPTEWTAALSKMAATFDGVSNVVGMSLRNELRGPKQNANDWFKYMQQGAEAVHAANKNVLVILSGLSFDADLSFVRSRPVKLTFTKKLVFELHWYSFSDGNWATNNPNDICGQVLNRIRNGGEFLLDKGFPLFLSEFGIDERGGNADDNRYFGCVSSWAAGNDVDWSLWALTGSYYLREGKVGLVEYYGVLDSDWVSVRNSSFLQKITLLQSQLQGPGPSTDAYNLVFHPYTGFCLVRSLNDTTMLTLGPCNSSEPWSYTKQTLRIKDQPLCLQRNGPGNRVTMNKTSCSSPGSVWQTISASKMHLASTASNNTSICLDVDATNNVVANACKCLSKDSSCEPMSQWFKIIKATRPLKGSRLYKKLENLSPKSELLKAL</sequence>
<dbReference type="GeneID" id="130510482"/>
<dbReference type="InterPro" id="IPR000772">
    <property type="entry name" value="Ricin_B_lectin"/>
</dbReference>
<evidence type="ECO:0000256" key="2">
    <source>
        <dbReference type="ARBA" id="ARBA00022801"/>
    </source>
</evidence>
<dbReference type="SMART" id="SM00458">
    <property type="entry name" value="RICIN"/>
    <property type="match status" value="1"/>
</dbReference>
<gene>
    <name evidence="7" type="primary">LOC130510482</name>
</gene>
<dbReference type="PANTHER" id="PTHR31263:SF44">
    <property type="entry name" value="OS04G0481200 PROTEIN"/>
    <property type="match status" value="1"/>
</dbReference>
<dbReference type="GO" id="GO:0004553">
    <property type="term" value="F:hydrolase activity, hydrolyzing O-glycosyl compounds"/>
    <property type="evidence" value="ECO:0007669"/>
    <property type="project" value="InterPro"/>
</dbReference>
<organism evidence="6 7">
    <name type="scientific">Raphanus sativus</name>
    <name type="common">Radish</name>
    <name type="synonym">Raphanus raphanistrum var. sativus</name>
    <dbReference type="NCBI Taxonomy" id="3726"/>
    <lineage>
        <taxon>Eukaryota</taxon>
        <taxon>Viridiplantae</taxon>
        <taxon>Streptophyta</taxon>
        <taxon>Embryophyta</taxon>
        <taxon>Tracheophyta</taxon>
        <taxon>Spermatophyta</taxon>
        <taxon>Magnoliopsida</taxon>
        <taxon>eudicotyledons</taxon>
        <taxon>Gunneridae</taxon>
        <taxon>Pentapetalae</taxon>
        <taxon>rosids</taxon>
        <taxon>malvids</taxon>
        <taxon>Brassicales</taxon>
        <taxon>Brassicaceae</taxon>
        <taxon>Brassiceae</taxon>
        <taxon>Raphanus</taxon>
    </lineage>
</organism>
<evidence type="ECO:0000259" key="5">
    <source>
        <dbReference type="SMART" id="SM00458"/>
    </source>
</evidence>
<dbReference type="InterPro" id="IPR035992">
    <property type="entry name" value="Ricin_B-like_lectins"/>
</dbReference>
<dbReference type="OrthoDB" id="442731at2759"/>
<reference evidence="6" key="1">
    <citation type="journal article" date="2019" name="Database">
        <title>The radish genome database (RadishGD): an integrated information resource for radish genomics.</title>
        <authorList>
            <person name="Yu H.J."/>
            <person name="Baek S."/>
            <person name="Lee Y.J."/>
            <person name="Cho A."/>
            <person name="Mun J.H."/>
        </authorList>
    </citation>
    <scope>NUCLEOTIDE SEQUENCE [LARGE SCALE GENOMIC DNA]</scope>
    <source>
        <strain evidence="6">cv. WK10039</strain>
    </source>
</reference>
<dbReference type="InterPro" id="IPR017853">
    <property type="entry name" value="GH"/>
</dbReference>
<comment type="similarity">
    <text evidence="1 4">Belongs to the glycosyl hydrolase 5 (cellulase A) family.</text>
</comment>
<evidence type="ECO:0000256" key="1">
    <source>
        <dbReference type="ARBA" id="ARBA00005641"/>
    </source>
</evidence>
<proteinExistence type="inferred from homology"/>
<dbReference type="GO" id="GO:0000272">
    <property type="term" value="P:polysaccharide catabolic process"/>
    <property type="evidence" value="ECO:0007669"/>
    <property type="project" value="InterPro"/>
</dbReference>
<evidence type="ECO:0000313" key="7">
    <source>
        <dbReference type="RefSeq" id="XP_056862814.1"/>
    </source>
</evidence>
<dbReference type="InterPro" id="IPR001547">
    <property type="entry name" value="Glyco_hydro_5"/>
</dbReference>
<dbReference type="SUPFAM" id="SSF50370">
    <property type="entry name" value="Ricin B-like lectins"/>
    <property type="match status" value="1"/>
</dbReference>
<dbReference type="Proteomes" id="UP000504610">
    <property type="component" value="Chromosome 1"/>
</dbReference>
<keyword evidence="2 4" id="KW-0378">Hydrolase</keyword>
<dbReference type="Gene3D" id="3.20.20.80">
    <property type="entry name" value="Glycosidases"/>
    <property type="match status" value="1"/>
</dbReference>
<evidence type="ECO:0000256" key="4">
    <source>
        <dbReference type="RuleBase" id="RU361153"/>
    </source>
</evidence>
<accession>A0A9W3DG64</accession>
<dbReference type="KEGG" id="rsz:130510482"/>
<feature type="domain" description="Ricin B lectin" evidence="5">
    <location>
        <begin position="419"/>
        <end position="540"/>
    </location>
</feature>
<dbReference type="SUPFAM" id="SSF51445">
    <property type="entry name" value="(Trans)glycosidases"/>
    <property type="match status" value="1"/>
</dbReference>
<name>A0A9W3DG64_RAPSA</name>
<keyword evidence="6" id="KW-1185">Reference proteome</keyword>
<dbReference type="AlphaFoldDB" id="A0A9W3DG64"/>
<keyword evidence="3 4" id="KW-0326">Glycosidase</keyword>
<dbReference type="RefSeq" id="XP_056862814.1">
    <property type="nucleotide sequence ID" value="XM_057006834.1"/>
</dbReference>
<protein>
    <submittedName>
        <fullName evidence="7">Glycosyl hydrolase 5 family protein-like</fullName>
    </submittedName>
</protein>
<dbReference type="Pfam" id="PF00150">
    <property type="entry name" value="Cellulase"/>
    <property type="match status" value="1"/>
</dbReference>
<evidence type="ECO:0000256" key="3">
    <source>
        <dbReference type="ARBA" id="ARBA00023295"/>
    </source>
</evidence>
<evidence type="ECO:0000313" key="6">
    <source>
        <dbReference type="Proteomes" id="UP000504610"/>
    </source>
</evidence>
<reference evidence="7" key="2">
    <citation type="submission" date="2025-08" db="UniProtKB">
        <authorList>
            <consortium name="RefSeq"/>
        </authorList>
    </citation>
    <scope>IDENTIFICATION</scope>
    <source>
        <tissue evidence="7">Leaf</tissue>
    </source>
</reference>